<organism evidence="6">
    <name type="scientific">viral metagenome</name>
    <dbReference type="NCBI Taxonomy" id="1070528"/>
    <lineage>
        <taxon>unclassified sequences</taxon>
        <taxon>metagenomes</taxon>
        <taxon>organismal metagenomes</taxon>
    </lineage>
</organism>
<dbReference type="PANTHER" id="PTHR23081:SF36">
    <property type="entry name" value="RNA POLYMERASE II SUBUNIT A C-TERMINAL DOMAIN PHOSPHATASE"/>
    <property type="match status" value="1"/>
</dbReference>
<evidence type="ECO:0000259" key="5">
    <source>
        <dbReference type="PROSITE" id="PS50969"/>
    </source>
</evidence>
<dbReference type="AlphaFoldDB" id="A0A6C0DY39"/>
<evidence type="ECO:0000256" key="1">
    <source>
        <dbReference type="ARBA" id="ARBA00013081"/>
    </source>
</evidence>
<comment type="catalytic activity">
    <reaction evidence="4">
        <text>O-phospho-L-threonyl-[protein] + H2O = L-threonyl-[protein] + phosphate</text>
        <dbReference type="Rhea" id="RHEA:47004"/>
        <dbReference type="Rhea" id="RHEA-COMP:11060"/>
        <dbReference type="Rhea" id="RHEA-COMP:11605"/>
        <dbReference type="ChEBI" id="CHEBI:15377"/>
        <dbReference type="ChEBI" id="CHEBI:30013"/>
        <dbReference type="ChEBI" id="CHEBI:43474"/>
        <dbReference type="ChEBI" id="CHEBI:61977"/>
        <dbReference type="EC" id="3.1.3.16"/>
    </reaction>
</comment>
<dbReference type="PROSITE" id="PS50969">
    <property type="entry name" value="FCP1"/>
    <property type="match status" value="1"/>
</dbReference>
<feature type="domain" description="FCP1 homology" evidence="5">
    <location>
        <begin position="1"/>
        <end position="184"/>
    </location>
</feature>
<comment type="catalytic activity">
    <reaction evidence="3">
        <text>O-phospho-L-seryl-[protein] + H2O = L-seryl-[protein] + phosphate</text>
        <dbReference type="Rhea" id="RHEA:20629"/>
        <dbReference type="Rhea" id="RHEA-COMP:9863"/>
        <dbReference type="Rhea" id="RHEA-COMP:11604"/>
        <dbReference type="ChEBI" id="CHEBI:15377"/>
        <dbReference type="ChEBI" id="CHEBI:29999"/>
        <dbReference type="ChEBI" id="CHEBI:43474"/>
        <dbReference type="ChEBI" id="CHEBI:83421"/>
        <dbReference type="EC" id="3.1.3.16"/>
    </reaction>
</comment>
<accession>A0A6C0DY39</accession>
<evidence type="ECO:0000256" key="4">
    <source>
        <dbReference type="ARBA" id="ARBA00048336"/>
    </source>
</evidence>
<dbReference type="InterPro" id="IPR023214">
    <property type="entry name" value="HAD_sf"/>
</dbReference>
<dbReference type="Pfam" id="PF03031">
    <property type="entry name" value="NIF"/>
    <property type="match status" value="1"/>
</dbReference>
<evidence type="ECO:0000256" key="3">
    <source>
        <dbReference type="ARBA" id="ARBA00047761"/>
    </source>
</evidence>
<dbReference type="EC" id="3.1.3.16" evidence="1"/>
<reference evidence="6" key="1">
    <citation type="journal article" date="2020" name="Nature">
        <title>Giant virus diversity and host interactions through global metagenomics.</title>
        <authorList>
            <person name="Schulz F."/>
            <person name="Roux S."/>
            <person name="Paez-Espino D."/>
            <person name="Jungbluth S."/>
            <person name="Walsh D.A."/>
            <person name="Denef V.J."/>
            <person name="McMahon K.D."/>
            <person name="Konstantinidis K.T."/>
            <person name="Eloe-Fadrosh E.A."/>
            <person name="Kyrpides N.C."/>
            <person name="Woyke T."/>
        </authorList>
    </citation>
    <scope>NUCLEOTIDE SEQUENCE</scope>
    <source>
        <strain evidence="6">GVMAG-M-3300023179-103</strain>
    </source>
</reference>
<dbReference type="InterPro" id="IPR004274">
    <property type="entry name" value="FCP1_dom"/>
</dbReference>
<dbReference type="SMART" id="SM00577">
    <property type="entry name" value="CPDc"/>
    <property type="match status" value="1"/>
</dbReference>
<dbReference type="Gene3D" id="3.40.50.1000">
    <property type="entry name" value="HAD superfamily/HAD-like"/>
    <property type="match status" value="1"/>
</dbReference>
<evidence type="ECO:0000256" key="2">
    <source>
        <dbReference type="ARBA" id="ARBA00022801"/>
    </source>
</evidence>
<sequence length="208" mass="24541">MLNIVLDLDETIINTLIVDKKELPGLLNQELCIGSFTFDNNDIFHYVVFVRPNLYDFLNYLDDNFNIYIYTNACEDYAINAINLISKNITYFSIKKIQARITNNVTLKTLKTLDNFGLTKSNTLIIDDRSDVWDFEYRDIILQIDPYYAPHYVINYKSPIGITYNKFNWNSNYDEALLEFMKMIKCVNTQFNKFTIDTILQKLNKQKI</sequence>
<dbReference type="InterPro" id="IPR039189">
    <property type="entry name" value="Fcp1"/>
</dbReference>
<name>A0A6C0DY39_9ZZZZ</name>
<dbReference type="PANTHER" id="PTHR23081">
    <property type="entry name" value="RNA POLYMERASE II CTD PHOSPHATASE"/>
    <property type="match status" value="1"/>
</dbReference>
<protein>
    <recommendedName>
        <fullName evidence="1">protein-serine/threonine phosphatase</fullName>
        <ecNumber evidence="1">3.1.3.16</ecNumber>
    </recommendedName>
</protein>
<keyword evidence="2" id="KW-0378">Hydrolase</keyword>
<dbReference type="SUPFAM" id="SSF56784">
    <property type="entry name" value="HAD-like"/>
    <property type="match status" value="1"/>
</dbReference>
<dbReference type="GO" id="GO:0008420">
    <property type="term" value="F:RNA polymerase II CTD heptapeptide repeat phosphatase activity"/>
    <property type="evidence" value="ECO:0007669"/>
    <property type="project" value="InterPro"/>
</dbReference>
<evidence type="ECO:0000313" key="6">
    <source>
        <dbReference type="EMBL" id="QHT21787.1"/>
    </source>
</evidence>
<proteinExistence type="predicted"/>
<dbReference type="EMBL" id="MN739697">
    <property type="protein sequence ID" value="QHT21787.1"/>
    <property type="molecule type" value="Genomic_DNA"/>
</dbReference>
<dbReference type="InterPro" id="IPR036412">
    <property type="entry name" value="HAD-like_sf"/>
</dbReference>